<dbReference type="AlphaFoldDB" id="A0A5N4WUM1"/>
<evidence type="ECO:0000313" key="2">
    <source>
        <dbReference type="Proteomes" id="UP000325788"/>
    </source>
</evidence>
<proteinExistence type="predicted"/>
<gene>
    <name evidence="1" type="ORF">F4W09_02220</name>
</gene>
<protein>
    <submittedName>
        <fullName evidence="1">Response regulator</fullName>
    </submittedName>
</protein>
<sequence>MRLDYKILWLEDQPHNVKEVEDRLRARLSRLGFNLIVDWNKPTGDLNNIIHTIKTSVEDSDLILLDYDLGRPDIDGAKIAKKLRNSQILTDIIFYSSSTPTALREQIFNQNIDGIFCVQRFTLQNEAYNIIYNRIKKILDLNHMRGIVMEVVSDFDEEIINILTSLHNRIECPEEKNKTYKYIQSKIEDSNASNLKQIKKIIESVDGCNFQNLIEHRACGSSIKSQILKSFLEKLLDEYNISNIFEIINNYDDQVIKPRNSLAHAKPIIEDGKLIFKVNEKTFGENEFQNLRQNLLTHRDNFTDLKALLTNGNLDSVKKE</sequence>
<reference evidence="1 2" key="1">
    <citation type="submission" date="2019-09" db="EMBL/GenBank/DDBJ databases">
        <title>Draft genome sequence of Acinetobacter tandoii W4-4-4 isolated from environmental water sample.</title>
        <authorList>
            <person name="Wee S.K."/>
            <person name="Yan B."/>
            <person name="Mustaffa S.B."/>
            <person name="Yap E.P.H."/>
        </authorList>
    </citation>
    <scope>NUCLEOTIDE SEQUENCE [LARGE SCALE GENOMIC DNA]</scope>
    <source>
        <strain evidence="1 2">W4-4-4</strain>
    </source>
</reference>
<name>A0A5N4WUM1_9GAMM</name>
<dbReference type="RefSeq" id="WP_151503872.1">
    <property type="nucleotide sequence ID" value="NZ_VXLD01000001.1"/>
</dbReference>
<organism evidence="1 2">
    <name type="scientific">Acinetobacter tandoii</name>
    <dbReference type="NCBI Taxonomy" id="202954"/>
    <lineage>
        <taxon>Bacteria</taxon>
        <taxon>Pseudomonadati</taxon>
        <taxon>Pseudomonadota</taxon>
        <taxon>Gammaproteobacteria</taxon>
        <taxon>Moraxellales</taxon>
        <taxon>Moraxellaceae</taxon>
        <taxon>Acinetobacter</taxon>
    </lineage>
</organism>
<accession>A0A5N4WUM1</accession>
<comment type="caution">
    <text evidence="1">The sequence shown here is derived from an EMBL/GenBank/DDBJ whole genome shotgun (WGS) entry which is preliminary data.</text>
</comment>
<dbReference type="Gene3D" id="3.40.50.2300">
    <property type="match status" value="1"/>
</dbReference>
<dbReference type="InterPro" id="IPR011006">
    <property type="entry name" value="CheY-like_superfamily"/>
</dbReference>
<evidence type="ECO:0000313" key="1">
    <source>
        <dbReference type="EMBL" id="KAB1859960.1"/>
    </source>
</evidence>
<dbReference type="Proteomes" id="UP000325788">
    <property type="component" value="Unassembled WGS sequence"/>
</dbReference>
<dbReference type="EMBL" id="VXLD01000001">
    <property type="protein sequence ID" value="KAB1859960.1"/>
    <property type="molecule type" value="Genomic_DNA"/>
</dbReference>
<dbReference type="SUPFAM" id="SSF52172">
    <property type="entry name" value="CheY-like"/>
    <property type="match status" value="1"/>
</dbReference>